<evidence type="ECO:0000256" key="1">
    <source>
        <dbReference type="ARBA" id="ARBA00004781"/>
    </source>
</evidence>
<reference evidence="9" key="1">
    <citation type="submission" date="2018-02" db="EMBL/GenBank/DDBJ databases">
        <authorList>
            <person name="Clavel T."/>
            <person name="Strowig T."/>
        </authorList>
    </citation>
    <scope>NUCLEOTIDE SEQUENCE [LARGE SCALE GENOMIC DNA]</scope>
    <source>
        <strain evidence="9">DSM 100764</strain>
    </source>
</reference>
<dbReference type="AlphaFoldDB" id="A0A2V1IWZ6"/>
<evidence type="ECO:0000256" key="5">
    <source>
        <dbReference type="ARBA" id="ARBA00048200"/>
    </source>
</evidence>
<gene>
    <name evidence="8" type="primary">rfbD</name>
    <name evidence="8" type="ORF">C5O25_04660</name>
</gene>
<dbReference type="GO" id="GO:0005829">
    <property type="term" value="C:cytosol"/>
    <property type="evidence" value="ECO:0007669"/>
    <property type="project" value="TreeGrafter"/>
</dbReference>
<dbReference type="UniPathway" id="UPA00124"/>
<dbReference type="InterPro" id="IPR029903">
    <property type="entry name" value="RmlD-like-bd"/>
</dbReference>
<keyword evidence="6" id="KW-0560">Oxidoreductase</keyword>
<protein>
    <recommendedName>
        <fullName evidence="4 6">dTDP-4-dehydrorhamnose reductase</fullName>
        <ecNumber evidence="3 6">1.1.1.133</ecNumber>
    </recommendedName>
</protein>
<evidence type="ECO:0000313" key="9">
    <source>
        <dbReference type="Proteomes" id="UP000244925"/>
    </source>
</evidence>
<keyword evidence="6" id="KW-0521">NADP</keyword>
<dbReference type="SUPFAM" id="SSF51735">
    <property type="entry name" value="NAD(P)-binding Rossmann-fold domains"/>
    <property type="match status" value="1"/>
</dbReference>
<evidence type="ECO:0000313" key="8">
    <source>
        <dbReference type="EMBL" id="PWB08463.1"/>
    </source>
</evidence>
<keyword evidence="9" id="KW-1185">Reference proteome</keyword>
<comment type="pathway">
    <text evidence="1 6">Carbohydrate biosynthesis; dTDP-L-rhamnose biosynthesis.</text>
</comment>
<comment type="function">
    <text evidence="6">Catalyzes the reduction of dTDP-6-deoxy-L-lyxo-4-hexulose to yield dTDP-L-rhamnose.</text>
</comment>
<evidence type="ECO:0000256" key="2">
    <source>
        <dbReference type="ARBA" id="ARBA00010944"/>
    </source>
</evidence>
<evidence type="ECO:0000256" key="3">
    <source>
        <dbReference type="ARBA" id="ARBA00012929"/>
    </source>
</evidence>
<organism evidence="8 9">
    <name type="scientific">Paramuribaculum intestinale</name>
    <dbReference type="NCBI Taxonomy" id="2094151"/>
    <lineage>
        <taxon>Bacteria</taxon>
        <taxon>Pseudomonadati</taxon>
        <taxon>Bacteroidota</taxon>
        <taxon>Bacteroidia</taxon>
        <taxon>Bacteroidales</taxon>
        <taxon>Muribaculaceae</taxon>
        <taxon>Paramuribaculum</taxon>
    </lineage>
</organism>
<name>A0A2V1IWZ6_9BACT</name>
<dbReference type="GO" id="GO:0008831">
    <property type="term" value="F:dTDP-4-dehydrorhamnose reductase activity"/>
    <property type="evidence" value="ECO:0007669"/>
    <property type="project" value="UniProtKB-EC"/>
</dbReference>
<dbReference type="CDD" id="cd05254">
    <property type="entry name" value="dTDP_HR_like_SDR_e"/>
    <property type="match status" value="1"/>
</dbReference>
<sequence length="291" mass="31826">MNILVTGANGQLGTSLRKASASSADRYIFTDVAELDITDAAAVERMVSDNGVDVIVNCAAYTNVDRAEEQPDIAERLNATAAGILARAAKKAGAVLIHISTDYVFGGGAGNTPRNEDEPMSPTGVYGVTKMHGEQKIEASGCRAIVVRTAWLYSEYGRNFVKTMMELTATRPQLKVVFDQCGTPTYAQDLADALFAIIERRMIDGNEGVYHYSNEGVCSWYDFTKMIAAEAGASSCRIDPCHSDEFPSKVVRPSYSVLDKTKFKRVFCQEIPYWVDSLKKCVANLKNTDQI</sequence>
<dbReference type="InterPro" id="IPR036291">
    <property type="entry name" value="NAD(P)-bd_dom_sf"/>
</dbReference>
<accession>A0A2V1IWZ6</accession>
<evidence type="ECO:0000256" key="4">
    <source>
        <dbReference type="ARBA" id="ARBA00017099"/>
    </source>
</evidence>
<dbReference type="PANTHER" id="PTHR10491:SF4">
    <property type="entry name" value="METHIONINE ADENOSYLTRANSFERASE 2 SUBUNIT BETA"/>
    <property type="match status" value="1"/>
</dbReference>
<dbReference type="Pfam" id="PF04321">
    <property type="entry name" value="RmlD_sub_bind"/>
    <property type="match status" value="1"/>
</dbReference>
<comment type="caution">
    <text evidence="8">The sequence shown here is derived from an EMBL/GenBank/DDBJ whole genome shotgun (WGS) entry which is preliminary data.</text>
</comment>
<dbReference type="Gene3D" id="3.90.25.10">
    <property type="entry name" value="UDP-galactose 4-epimerase, domain 1"/>
    <property type="match status" value="1"/>
</dbReference>
<dbReference type="NCBIfam" id="TIGR01214">
    <property type="entry name" value="rmlD"/>
    <property type="match status" value="1"/>
</dbReference>
<feature type="domain" description="RmlD-like substrate binding" evidence="7">
    <location>
        <begin position="1"/>
        <end position="285"/>
    </location>
</feature>
<evidence type="ECO:0000259" key="7">
    <source>
        <dbReference type="Pfam" id="PF04321"/>
    </source>
</evidence>
<evidence type="ECO:0000256" key="6">
    <source>
        <dbReference type="RuleBase" id="RU364082"/>
    </source>
</evidence>
<dbReference type="EMBL" id="PUBV01000006">
    <property type="protein sequence ID" value="PWB08463.1"/>
    <property type="molecule type" value="Genomic_DNA"/>
</dbReference>
<dbReference type="InterPro" id="IPR005913">
    <property type="entry name" value="dTDP_dehydrorham_reduct"/>
</dbReference>
<comment type="similarity">
    <text evidence="2 6">Belongs to the dTDP-4-dehydrorhamnose reductase family.</text>
</comment>
<proteinExistence type="inferred from homology"/>
<comment type="catalytic activity">
    <reaction evidence="5">
        <text>dTDP-beta-L-rhamnose + NADP(+) = dTDP-4-dehydro-beta-L-rhamnose + NADPH + H(+)</text>
        <dbReference type="Rhea" id="RHEA:21796"/>
        <dbReference type="ChEBI" id="CHEBI:15378"/>
        <dbReference type="ChEBI" id="CHEBI:57510"/>
        <dbReference type="ChEBI" id="CHEBI:57783"/>
        <dbReference type="ChEBI" id="CHEBI:58349"/>
        <dbReference type="ChEBI" id="CHEBI:62830"/>
        <dbReference type="EC" id="1.1.1.133"/>
    </reaction>
</comment>
<dbReference type="Proteomes" id="UP000244925">
    <property type="component" value="Unassembled WGS sequence"/>
</dbReference>
<dbReference type="GeneID" id="93423315"/>
<dbReference type="RefSeq" id="WP_107035566.1">
    <property type="nucleotide sequence ID" value="NZ_CAONGC010000001.1"/>
</dbReference>
<dbReference type="EC" id="1.1.1.133" evidence="3 6"/>
<dbReference type="Gene3D" id="3.40.50.720">
    <property type="entry name" value="NAD(P)-binding Rossmann-like Domain"/>
    <property type="match status" value="1"/>
</dbReference>
<dbReference type="PANTHER" id="PTHR10491">
    <property type="entry name" value="DTDP-4-DEHYDRORHAMNOSE REDUCTASE"/>
    <property type="match status" value="1"/>
</dbReference>
<dbReference type="GO" id="GO:0019305">
    <property type="term" value="P:dTDP-rhamnose biosynthetic process"/>
    <property type="evidence" value="ECO:0007669"/>
    <property type="project" value="UniProtKB-UniPathway"/>
</dbReference>